<sequence length="153" mass="16768">MAGGKGEVSKIPDSSQKVWLSAPNSVGVLCVCGQNFKLLTALFVCPHPTPAPTLDLPNKVTDGSGDHADDDEDCHHTHSLNTVHPLRPQPPLRTIFAFNLAFKSELLNDMFGGGYYYGRLPFYRSEIFVSFVCIYKSMSSVAILFSISNFLLA</sequence>
<keyword evidence="2" id="KW-1185">Reference proteome</keyword>
<organism evidence="1 2">
    <name type="scientific">Parthenolecanium corni</name>
    <dbReference type="NCBI Taxonomy" id="536013"/>
    <lineage>
        <taxon>Eukaryota</taxon>
        <taxon>Metazoa</taxon>
        <taxon>Ecdysozoa</taxon>
        <taxon>Arthropoda</taxon>
        <taxon>Hexapoda</taxon>
        <taxon>Insecta</taxon>
        <taxon>Pterygota</taxon>
        <taxon>Neoptera</taxon>
        <taxon>Paraneoptera</taxon>
        <taxon>Hemiptera</taxon>
        <taxon>Sternorrhyncha</taxon>
        <taxon>Coccoidea</taxon>
        <taxon>Coccidae</taxon>
        <taxon>Parthenolecanium</taxon>
    </lineage>
</organism>
<accession>A0AAN9TLJ0</accession>
<evidence type="ECO:0000313" key="2">
    <source>
        <dbReference type="Proteomes" id="UP001367676"/>
    </source>
</evidence>
<reference evidence="1 2" key="1">
    <citation type="submission" date="2024-03" db="EMBL/GenBank/DDBJ databases">
        <title>Adaptation during the transition from Ophiocordyceps entomopathogen to insect associate is accompanied by gene loss and intensified selection.</title>
        <authorList>
            <person name="Ward C.M."/>
            <person name="Onetto C.A."/>
            <person name="Borneman A.R."/>
        </authorList>
    </citation>
    <scope>NUCLEOTIDE SEQUENCE [LARGE SCALE GENOMIC DNA]</scope>
    <source>
        <strain evidence="1">AWRI1</strain>
        <tissue evidence="1">Single Adult Female</tissue>
    </source>
</reference>
<protein>
    <submittedName>
        <fullName evidence="1">Uncharacterized protein</fullName>
    </submittedName>
</protein>
<comment type="caution">
    <text evidence="1">The sequence shown here is derived from an EMBL/GenBank/DDBJ whole genome shotgun (WGS) entry which is preliminary data.</text>
</comment>
<gene>
    <name evidence="1" type="ORF">V9T40_013272</name>
</gene>
<name>A0AAN9TLJ0_9HEMI</name>
<dbReference type="Proteomes" id="UP001367676">
    <property type="component" value="Unassembled WGS sequence"/>
</dbReference>
<dbReference type="EMBL" id="JBBCAQ010000018">
    <property type="protein sequence ID" value="KAK7595447.1"/>
    <property type="molecule type" value="Genomic_DNA"/>
</dbReference>
<proteinExistence type="predicted"/>
<evidence type="ECO:0000313" key="1">
    <source>
        <dbReference type="EMBL" id="KAK7595447.1"/>
    </source>
</evidence>
<dbReference type="AlphaFoldDB" id="A0AAN9TLJ0"/>